<evidence type="ECO:0000256" key="1">
    <source>
        <dbReference type="ARBA" id="ARBA00007233"/>
    </source>
</evidence>
<dbReference type="SUPFAM" id="SSF54403">
    <property type="entry name" value="Cystatin/monellin"/>
    <property type="match status" value="1"/>
</dbReference>
<keyword evidence="6" id="KW-0732">Signal</keyword>
<dbReference type="Proteomes" id="UP000026960">
    <property type="component" value="Chromosome 1"/>
</dbReference>
<dbReference type="eggNOG" id="ENOG502S4YZ">
    <property type="taxonomic scope" value="Eukaryota"/>
</dbReference>
<feature type="region of interest" description="Disordered" evidence="5">
    <location>
        <begin position="35"/>
        <end position="54"/>
    </location>
</feature>
<evidence type="ECO:0000256" key="5">
    <source>
        <dbReference type="SAM" id="MobiDB-lite"/>
    </source>
</evidence>
<evidence type="ECO:0000256" key="4">
    <source>
        <dbReference type="ARBA" id="ARBA00022821"/>
    </source>
</evidence>
<dbReference type="GO" id="GO:0006952">
    <property type="term" value="P:defense response"/>
    <property type="evidence" value="ECO:0007669"/>
    <property type="project" value="UniProtKB-KW"/>
</dbReference>
<dbReference type="Gramene" id="OBART01G41660.1">
    <property type="protein sequence ID" value="OBART01G41660.1"/>
    <property type="gene ID" value="OBART01G41660"/>
</dbReference>
<dbReference type="SMART" id="SM00043">
    <property type="entry name" value="CY"/>
    <property type="match status" value="1"/>
</dbReference>
<protein>
    <submittedName>
        <fullName evidence="8">Cysteine proteinase inhibitor</fullName>
    </submittedName>
</protein>
<keyword evidence="3" id="KW-0789">Thiol protease inhibitor</keyword>
<dbReference type="PANTHER" id="PTHR47373:SF1">
    <property type="entry name" value="CYSTEINE PROTEINASE INHIBITOR 2"/>
    <property type="match status" value="1"/>
</dbReference>
<dbReference type="PANTHER" id="PTHR47373">
    <property type="entry name" value="CYSTEINE PROTEINASE INHIBITOR 2"/>
    <property type="match status" value="1"/>
</dbReference>
<feature type="signal peptide" evidence="6">
    <location>
        <begin position="1"/>
        <end position="25"/>
    </location>
</feature>
<evidence type="ECO:0000259" key="7">
    <source>
        <dbReference type="SMART" id="SM00043"/>
    </source>
</evidence>
<dbReference type="CDD" id="cd00042">
    <property type="entry name" value="CY"/>
    <property type="match status" value="1"/>
</dbReference>
<organism evidence="8">
    <name type="scientific">Oryza barthii</name>
    <dbReference type="NCBI Taxonomy" id="65489"/>
    <lineage>
        <taxon>Eukaryota</taxon>
        <taxon>Viridiplantae</taxon>
        <taxon>Streptophyta</taxon>
        <taxon>Embryophyta</taxon>
        <taxon>Tracheophyta</taxon>
        <taxon>Spermatophyta</taxon>
        <taxon>Magnoliopsida</taxon>
        <taxon>Liliopsida</taxon>
        <taxon>Poales</taxon>
        <taxon>Poaceae</taxon>
        <taxon>BOP clade</taxon>
        <taxon>Oryzoideae</taxon>
        <taxon>Oryzeae</taxon>
        <taxon>Oryzinae</taxon>
        <taxon>Oryza</taxon>
    </lineage>
</organism>
<dbReference type="PaxDb" id="65489-OBART01G41660.1"/>
<dbReference type="Gene3D" id="3.10.450.10">
    <property type="match status" value="1"/>
</dbReference>
<dbReference type="EnsemblPlants" id="OBART01G41660.1">
    <property type="protein sequence ID" value="OBART01G41660.1"/>
    <property type="gene ID" value="OBART01G41660"/>
</dbReference>
<reference evidence="8" key="2">
    <citation type="submission" date="2015-03" db="UniProtKB">
        <authorList>
            <consortium name="EnsemblPlants"/>
        </authorList>
    </citation>
    <scope>IDENTIFICATION</scope>
</reference>
<evidence type="ECO:0000313" key="9">
    <source>
        <dbReference type="Proteomes" id="UP000026960"/>
    </source>
</evidence>
<dbReference type="STRING" id="65489.A0A0D3EXT8"/>
<dbReference type="HOGENOM" id="CLU_113093_0_1_1"/>
<keyword evidence="4" id="KW-0611">Plant defense</keyword>
<feature type="chain" id="PRO_5018703674" evidence="6">
    <location>
        <begin position="26"/>
        <end position="149"/>
    </location>
</feature>
<keyword evidence="2" id="KW-0646">Protease inhibitor</keyword>
<dbReference type="GO" id="GO:0004869">
    <property type="term" value="F:cysteine-type endopeptidase inhibitor activity"/>
    <property type="evidence" value="ECO:0007669"/>
    <property type="project" value="UniProtKB-KW"/>
</dbReference>
<dbReference type="InterPro" id="IPR000010">
    <property type="entry name" value="Cystatin_dom"/>
</dbReference>
<keyword evidence="9" id="KW-1185">Reference proteome</keyword>
<dbReference type="Pfam" id="PF16845">
    <property type="entry name" value="SQAPI"/>
    <property type="match status" value="1"/>
</dbReference>
<accession>A0A0D3EXT8</accession>
<evidence type="ECO:0000256" key="2">
    <source>
        <dbReference type="ARBA" id="ARBA00022690"/>
    </source>
</evidence>
<comment type="similarity">
    <text evidence="1">Belongs to the cystatin family. Phytocystatin subfamily.</text>
</comment>
<evidence type="ECO:0000256" key="6">
    <source>
        <dbReference type="SAM" id="SignalP"/>
    </source>
</evidence>
<reference evidence="8" key="1">
    <citation type="journal article" date="2009" name="Rice">
        <title>De Novo Next Generation Sequencing of Plant Genomes.</title>
        <authorList>
            <person name="Rounsley S."/>
            <person name="Marri P.R."/>
            <person name="Yu Y."/>
            <person name="He R."/>
            <person name="Sisneros N."/>
            <person name="Goicoechea J.L."/>
            <person name="Lee S.J."/>
            <person name="Angelova A."/>
            <person name="Kudrna D."/>
            <person name="Luo M."/>
            <person name="Affourtit J."/>
            <person name="Desany B."/>
            <person name="Knight J."/>
            <person name="Niazi F."/>
            <person name="Egholm M."/>
            <person name="Wing R.A."/>
        </authorList>
    </citation>
    <scope>NUCLEOTIDE SEQUENCE [LARGE SCALE GENOMIC DNA]</scope>
    <source>
        <strain evidence="8">cv. IRGC 105608</strain>
    </source>
</reference>
<evidence type="ECO:0000313" key="8">
    <source>
        <dbReference type="EnsemblPlants" id="OBART01G41660.1"/>
    </source>
</evidence>
<feature type="domain" description="Cystatin" evidence="7">
    <location>
        <begin position="48"/>
        <end position="143"/>
    </location>
</feature>
<proteinExistence type="inferred from homology"/>
<dbReference type="AlphaFoldDB" id="A0A0D3EXT8"/>
<evidence type="ECO:0000256" key="3">
    <source>
        <dbReference type="ARBA" id="ARBA00022704"/>
    </source>
</evidence>
<name>A0A0D3EXT8_9ORYZ</name>
<sequence length="149" mass="15858">MASKLYYAVAPLVLVLLLLAPLSSARLAAAAAADDDDGQWPAGGGRGRKVGGRTDVEDVEGNREVQELGLFCVVEHNRRGGSATRGRGLVFSRVVAAQTQVVSGIKYYLRIAAQEADDELVFDAVVVVKAWVPSREMVSFVPAAELPGY</sequence>
<dbReference type="InterPro" id="IPR046350">
    <property type="entry name" value="Cystatin_sf"/>
</dbReference>